<evidence type="ECO:0000256" key="6">
    <source>
        <dbReference type="ARBA" id="ARBA00023145"/>
    </source>
</evidence>
<dbReference type="NCBIfam" id="NF003685">
    <property type="entry name" value="PRK05305.2-5"/>
    <property type="match status" value="1"/>
</dbReference>
<name>A0A6V8LNP2_9BACT</name>
<keyword evidence="6 11" id="KW-0865">Zymogen</keyword>
<protein>
    <recommendedName>
        <fullName evidence="11">Phosphatidylserine decarboxylase proenzyme</fullName>
        <ecNumber evidence="11">4.1.1.65</ecNumber>
    </recommendedName>
    <component>
        <recommendedName>
            <fullName evidence="11">Phosphatidylserine decarboxylase alpha chain</fullName>
        </recommendedName>
    </component>
    <component>
        <recommendedName>
            <fullName evidence="11">Phosphatidylserine decarboxylase beta chain</fullName>
        </recommendedName>
    </component>
</protein>
<dbReference type="EC" id="4.1.1.65" evidence="11"/>
<keyword evidence="10 11" id="KW-0670">Pyruvate</keyword>
<dbReference type="HAMAP" id="MF_00664">
    <property type="entry name" value="PS_decarb_PSD_A"/>
    <property type="match status" value="1"/>
</dbReference>
<keyword evidence="1 11" id="KW-1003">Cell membrane</keyword>
<comment type="caution">
    <text evidence="13">The sequence shown here is derived from an EMBL/GenBank/DDBJ whole genome shotgun (WGS) entry which is preliminary data.</text>
</comment>
<sequence length="213" mass="23160">MRKPSVSLTPEGWPSILLAGSATLVFALLGWAVPAVLGLAVLALLLNFFRDPERFVPADPGVAVAPADGRVIKVTRAADPLSGEERTVVCIFMNVFNVHVNRACVAGRVSAMRYWEGKFINASFDKASEDNERLGVQLADESGDRWTMVQIAGLIARRIIPWAETGDHLKRGQRYGMIKFGSRVDVYLPEGWEPAVEKGARTAAGQTVIAKKA</sequence>
<evidence type="ECO:0000256" key="3">
    <source>
        <dbReference type="ARBA" id="ARBA00022793"/>
    </source>
</evidence>
<dbReference type="UniPathway" id="UPA00558">
    <property type="reaction ID" value="UER00616"/>
</dbReference>
<comment type="function">
    <text evidence="11">Catalyzes the formation of phosphatidylethanolamine (PtdEtn) from phosphatidylserine (PtdSer).</text>
</comment>
<dbReference type="GO" id="GO:0005886">
    <property type="term" value="C:plasma membrane"/>
    <property type="evidence" value="ECO:0007669"/>
    <property type="project" value="UniProtKB-SubCell"/>
</dbReference>
<dbReference type="PANTHER" id="PTHR35809">
    <property type="entry name" value="ARCHAETIDYLSERINE DECARBOXYLASE PROENZYME-RELATED"/>
    <property type="match status" value="1"/>
</dbReference>
<keyword evidence="5 11" id="KW-0472">Membrane</keyword>
<feature type="modified residue" description="Pyruvic acid (Ser); by autocatalysis" evidence="11">
    <location>
        <position position="182"/>
    </location>
</feature>
<dbReference type="AlphaFoldDB" id="A0A6V8LNP2"/>
<dbReference type="InterPro" id="IPR003817">
    <property type="entry name" value="PS_Dcarbxylase"/>
</dbReference>
<keyword evidence="12" id="KW-1133">Transmembrane helix</keyword>
<keyword evidence="7 11" id="KW-0594">Phospholipid biosynthesis</keyword>
<dbReference type="Proteomes" id="UP000494245">
    <property type="component" value="Unassembled WGS sequence"/>
</dbReference>
<reference evidence="13 14" key="2">
    <citation type="submission" date="2020-05" db="EMBL/GenBank/DDBJ databases">
        <title>Draft genome sequence of Desulfovibrio sp. strainFSS-1.</title>
        <authorList>
            <person name="Shimoshige H."/>
            <person name="Kobayashi H."/>
            <person name="Maekawa T."/>
        </authorList>
    </citation>
    <scope>NUCLEOTIDE SEQUENCE [LARGE SCALE GENOMIC DNA]</scope>
    <source>
        <strain evidence="13 14">SIID29052-01</strain>
    </source>
</reference>
<evidence type="ECO:0000256" key="12">
    <source>
        <dbReference type="SAM" id="Phobius"/>
    </source>
</evidence>
<comment type="cofactor">
    <cofactor evidence="11">
        <name>pyruvate</name>
        <dbReference type="ChEBI" id="CHEBI:15361"/>
    </cofactor>
    <text evidence="11">Binds 1 pyruvoyl group covalently per subunit.</text>
</comment>
<evidence type="ECO:0000256" key="8">
    <source>
        <dbReference type="ARBA" id="ARBA00023239"/>
    </source>
</evidence>
<comment type="catalytic activity">
    <reaction evidence="11">
        <text>a 1,2-diacyl-sn-glycero-3-phospho-L-serine + H(+) = a 1,2-diacyl-sn-glycero-3-phosphoethanolamine + CO2</text>
        <dbReference type="Rhea" id="RHEA:20828"/>
        <dbReference type="ChEBI" id="CHEBI:15378"/>
        <dbReference type="ChEBI" id="CHEBI:16526"/>
        <dbReference type="ChEBI" id="CHEBI:57262"/>
        <dbReference type="ChEBI" id="CHEBI:64612"/>
        <dbReference type="EC" id="4.1.1.65"/>
    </reaction>
</comment>
<keyword evidence="3 11" id="KW-0210">Decarboxylase</keyword>
<comment type="subcellular location">
    <subcellularLocation>
        <location evidence="11">Cell membrane</location>
        <topology evidence="11">Peripheral membrane protein</topology>
    </subcellularLocation>
</comment>
<keyword evidence="9 11" id="KW-1208">Phospholipid metabolism</keyword>
<reference evidence="13 14" key="1">
    <citation type="submission" date="2020-04" db="EMBL/GenBank/DDBJ databases">
        <authorList>
            <consortium name="Desulfovibrio sp. FSS-1 genome sequencing consortium"/>
            <person name="Shimoshige H."/>
            <person name="Kobayashi H."/>
            <person name="Maekawa T."/>
        </authorList>
    </citation>
    <scope>NUCLEOTIDE SEQUENCE [LARGE SCALE GENOMIC DNA]</scope>
    <source>
        <strain evidence="13 14">SIID29052-01</strain>
    </source>
</reference>
<dbReference type="PANTHER" id="PTHR35809:SF1">
    <property type="entry name" value="ARCHAETIDYLSERINE DECARBOXYLASE PROENZYME-RELATED"/>
    <property type="match status" value="1"/>
</dbReference>
<evidence type="ECO:0000256" key="11">
    <source>
        <dbReference type="HAMAP-Rule" id="MF_00664"/>
    </source>
</evidence>
<feature type="site" description="Cleavage (non-hydrolytic); by autocatalysis" evidence="11">
    <location>
        <begin position="181"/>
        <end position="182"/>
    </location>
</feature>
<keyword evidence="12" id="KW-0812">Transmembrane</keyword>
<dbReference type="GO" id="GO:0006646">
    <property type="term" value="P:phosphatidylethanolamine biosynthetic process"/>
    <property type="evidence" value="ECO:0007669"/>
    <property type="project" value="UniProtKB-UniRule"/>
</dbReference>
<feature type="chain" id="PRO_5029069719" description="Phosphatidylserine decarboxylase beta chain" evidence="11">
    <location>
        <begin position="1"/>
        <end position="181"/>
    </location>
</feature>
<organism evidence="13 14">
    <name type="scientific">Fundidesulfovibrio magnetotacticus</name>
    <dbReference type="NCBI Taxonomy" id="2730080"/>
    <lineage>
        <taxon>Bacteria</taxon>
        <taxon>Pseudomonadati</taxon>
        <taxon>Thermodesulfobacteriota</taxon>
        <taxon>Desulfovibrionia</taxon>
        <taxon>Desulfovibrionales</taxon>
        <taxon>Desulfovibrionaceae</taxon>
        <taxon>Fundidesulfovibrio</taxon>
    </lineage>
</organism>
<dbReference type="Pfam" id="PF02666">
    <property type="entry name" value="PS_Dcarbxylase"/>
    <property type="match status" value="1"/>
</dbReference>
<dbReference type="RefSeq" id="WP_173080847.1">
    <property type="nucleotide sequence ID" value="NZ_BLTE01000001.1"/>
</dbReference>
<keyword evidence="8 11" id="KW-0456">Lyase</keyword>
<proteinExistence type="inferred from homology"/>
<feature type="active site" description="Schiff-base intermediate with substrate; via pyruvic acid" evidence="11">
    <location>
        <position position="182"/>
    </location>
</feature>
<dbReference type="EMBL" id="BLTE01000001">
    <property type="protein sequence ID" value="GFK92620.1"/>
    <property type="molecule type" value="Genomic_DNA"/>
</dbReference>
<gene>
    <name evidence="11 13" type="primary">psd</name>
    <name evidence="13" type="ORF">NNJEOMEG_00445</name>
</gene>
<evidence type="ECO:0000256" key="7">
    <source>
        <dbReference type="ARBA" id="ARBA00023209"/>
    </source>
</evidence>
<feature type="chain" id="PRO_5029069720" description="Phosphatidylserine decarboxylase alpha chain" evidence="11">
    <location>
        <begin position="182"/>
        <end position="213"/>
    </location>
</feature>
<evidence type="ECO:0000256" key="10">
    <source>
        <dbReference type="ARBA" id="ARBA00023317"/>
    </source>
</evidence>
<evidence type="ECO:0000256" key="1">
    <source>
        <dbReference type="ARBA" id="ARBA00022475"/>
    </source>
</evidence>
<evidence type="ECO:0000313" key="13">
    <source>
        <dbReference type="EMBL" id="GFK92620.1"/>
    </source>
</evidence>
<comment type="subunit">
    <text evidence="11">Heterodimer of a large membrane-associated beta subunit and a small pyruvoyl-containing alpha subunit.</text>
</comment>
<evidence type="ECO:0000256" key="9">
    <source>
        <dbReference type="ARBA" id="ARBA00023264"/>
    </source>
</evidence>
<dbReference type="InterPro" id="IPR033175">
    <property type="entry name" value="PSD-A"/>
</dbReference>
<dbReference type="GO" id="GO:0004609">
    <property type="term" value="F:phosphatidylserine decarboxylase activity"/>
    <property type="evidence" value="ECO:0007669"/>
    <property type="project" value="UniProtKB-UniRule"/>
</dbReference>
<comment type="similarity">
    <text evidence="11">Belongs to the phosphatidylserine decarboxylase family. PSD-A subfamily.</text>
</comment>
<keyword evidence="2 11" id="KW-0444">Lipid biosynthesis</keyword>
<feature type="transmembrane region" description="Helical" evidence="12">
    <location>
        <begin position="12"/>
        <end position="45"/>
    </location>
</feature>
<comment type="pathway">
    <text evidence="11">Phospholipid metabolism; phosphatidylethanolamine biosynthesis; phosphatidylethanolamine from CDP-diacylglycerol: step 2/2.</text>
</comment>
<evidence type="ECO:0000256" key="4">
    <source>
        <dbReference type="ARBA" id="ARBA00023098"/>
    </source>
</evidence>
<keyword evidence="4 11" id="KW-0443">Lipid metabolism</keyword>
<evidence type="ECO:0000256" key="2">
    <source>
        <dbReference type="ARBA" id="ARBA00022516"/>
    </source>
</evidence>
<comment type="PTM">
    <text evidence="11">Is synthesized initially as an inactive proenzyme. Formation of the active enzyme involves a self-maturation process in which the active site pyruvoyl group is generated from an internal serine residue via an autocatalytic post-translational modification. Two non-identical subunits are generated from the proenzyme in this reaction, and the pyruvate is formed at the N-terminus of the alpha chain, which is derived from the carboxyl end of the proenzyme. The post-translation cleavage follows an unusual pathway, termed non-hydrolytic serinolysis, in which the side chain hydroxyl group of the serine supplies its oxygen atom to form the C-terminus of the beta chain, while the remainder of the serine residue undergoes an oxidative deamination to produce ammonia and the pyruvoyl prosthetic group on the alpha chain.</text>
</comment>
<dbReference type="NCBIfam" id="NF003678">
    <property type="entry name" value="PRK05305.1-2"/>
    <property type="match status" value="1"/>
</dbReference>
<keyword evidence="14" id="KW-1185">Reference proteome</keyword>
<evidence type="ECO:0000256" key="5">
    <source>
        <dbReference type="ARBA" id="ARBA00023136"/>
    </source>
</evidence>
<accession>A0A6V8LNP2</accession>
<evidence type="ECO:0000313" key="14">
    <source>
        <dbReference type="Proteomes" id="UP000494245"/>
    </source>
</evidence>